<dbReference type="CDD" id="cd01392">
    <property type="entry name" value="HTH_LacI"/>
    <property type="match status" value="1"/>
</dbReference>
<dbReference type="Gene3D" id="3.40.50.2300">
    <property type="match status" value="2"/>
</dbReference>
<dbReference type="Pfam" id="PF00356">
    <property type="entry name" value="LacI"/>
    <property type="match status" value="1"/>
</dbReference>
<dbReference type="SMART" id="SM00354">
    <property type="entry name" value="HTH_LACI"/>
    <property type="match status" value="1"/>
</dbReference>
<accession>A0A2V1KB13</accession>
<dbReference type="Proteomes" id="UP000245283">
    <property type="component" value="Unassembled WGS sequence"/>
</dbReference>
<organism evidence="5 6">
    <name type="scientific">Ancrocorticia populi</name>
    <dbReference type="NCBI Taxonomy" id="2175228"/>
    <lineage>
        <taxon>Bacteria</taxon>
        <taxon>Bacillati</taxon>
        <taxon>Actinomycetota</taxon>
        <taxon>Actinomycetes</taxon>
        <taxon>Actinomycetales</taxon>
        <taxon>Actinomycetaceae</taxon>
        <taxon>Ancrocorticia</taxon>
    </lineage>
</organism>
<dbReference type="AlphaFoldDB" id="A0A2V1KB13"/>
<evidence type="ECO:0000313" key="6">
    <source>
        <dbReference type="Proteomes" id="UP000245283"/>
    </source>
</evidence>
<dbReference type="SUPFAM" id="SSF47413">
    <property type="entry name" value="lambda repressor-like DNA-binding domains"/>
    <property type="match status" value="1"/>
</dbReference>
<name>A0A2V1KB13_9ACTO</name>
<dbReference type="PROSITE" id="PS50932">
    <property type="entry name" value="HTH_LACI_2"/>
    <property type="match status" value="1"/>
</dbReference>
<dbReference type="SUPFAM" id="SSF53822">
    <property type="entry name" value="Periplasmic binding protein-like I"/>
    <property type="match status" value="1"/>
</dbReference>
<dbReference type="RefSeq" id="WP_109093618.1">
    <property type="nucleotide sequence ID" value="NZ_QETB01000003.1"/>
</dbReference>
<evidence type="ECO:0000256" key="2">
    <source>
        <dbReference type="ARBA" id="ARBA00023125"/>
    </source>
</evidence>
<evidence type="ECO:0000313" key="5">
    <source>
        <dbReference type="EMBL" id="PWF26545.1"/>
    </source>
</evidence>
<keyword evidence="3" id="KW-0804">Transcription</keyword>
<dbReference type="OrthoDB" id="4268837at2"/>
<feature type="domain" description="HTH lacI-type" evidence="4">
    <location>
        <begin position="5"/>
        <end position="59"/>
    </location>
</feature>
<dbReference type="CDD" id="cd06267">
    <property type="entry name" value="PBP1_LacI_sugar_binding-like"/>
    <property type="match status" value="1"/>
</dbReference>
<dbReference type="EMBL" id="QETB01000003">
    <property type="protein sequence ID" value="PWF26545.1"/>
    <property type="molecule type" value="Genomic_DNA"/>
</dbReference>
<proteinExistence type="predicted"/>
<dbReference type="InterPro" id="IPR010982">
    <property type="entry name" value="Lambda_DNA-bd_dom_sf"/>
</dbReference>
<reference evidence="6" key="1">
    <citation type="submission" date="2018-05" db="EMBL/GenBank/DDBJ databases">
        <authorList>
            <person name="Li Y."/>
        </authorList>
    </citation>
    <scope>NUCLEOTIDE SEQUENCE [LARGE SCALE GENOMIC DNA]</scope>
    <source>
        <strain evidence="6">sk1b4</strain>
    </source>
</reference>
<sequence>MVQNPTLEDVARAAGVSRATASRAIRGAGKVSSAAQELVDRAVKDLGYVPNSAARSLVTRETGAVALVVAEPDERIFSDPFFGAAIAGVVEALGPTDKQLILAMRTRNGGDERLERYLGNQQVDGVVVISHHDNDQFLAVLRERAVPTVLVGRPARPDAGMPYVDLDNRLGGRLAAEHLIEQGCTRLATITGPLDMPAAQDRLQGWREGLEAAGIEEVAMSEGDFTPRTGRLGAQELLATGERIDGVFAASDMMALTALQEFEEYGLRVPHDIRVVGFDDSAMAEDSHPPLTTVTNPARAMTGEATRLLLALIKGEEVEEPIVLTPSVLARESSGA</sequence>
<comment type="caution">
    <text evidence="5">The sequence shown here is derived from an EMBL/GenBank/DDBJ whole genome shotgun (WGS) entry which is preliminary data.</text>
</comment>
<dbReference type="Pfam" id="PF13377">
    <property type="entry name" value="Peripla_BP_3"/>
    <property type="match status" value="1"/>
</dbReference>
<protein>
    <submittedName>
        <fullName evidence="5">LacI family transcriptional regulator</fullName>
    </submittedName>
</protein>
<evidence type="ECO:0000259" key="4">
    <source>
        <dbReference type="PROSITE" id="PS50932"/>
    </source>
</evidence>
<keyword evidence="2" id="KW-0238">DNA-binding</keyword>
<dbReference type="InterPro" id="IPR028082">
    <property type="entry name" value="Peripla_BP_I"/>
</dbReference>
<evidence type="ECO:0000256" key="1">
    <source>
        <dbReference type="ARBA" id="ARBA00023015"/>
    </source>
</evidence>
<dbReference type="GO" id="GO:0000976">
    <property type="term" value="F:transcription cis-regulatory region binding"/>
    <property type="evidence" value="ECO:0007669"/>
    <property type="project" value="TreeGrafter"/>
</dbReference>
<dbReference type="InterPro" id="IPR046335">
    <property type="entry name" value="LacI/GalR-like_sensor"/>
</dbReference>
<evidence type="ECO:0000256" key="3">
    <source>
        <dbReference type="ARBA" id="ARBA00023163"/>
    </source>
</evidence>
<dbReference type="InterPro" id="IPR000843">
    <property type="entry name" value="HTH_LacI"/>
</dbReference>
<dbReference type="GO" id="GO:0003700">
    <property type="term" value="F:DNA-binding transcription factor activity"/>
    <property type="evidence" value="ECO:0007669"/>
    <property type="project" value="TreeGrafter"/>
</dbReference>
<keyword evidence="6" id="KW-1185">Reference proteome</keyword>
<dbReference type="Gene3D" id="1.10.260.40">
    <property type="entry name" value="lambda repressor-like DNA-binding domains"/>
    <property type="match status" value="1"/>
</dbReference>
<gene>
    <name evidence="5" type="ORF">DD236_06765</name>
</gene>
<dbReference type="PROSITE" id="PS00356">
    <property type="entry name" value="HTH_LACI_1"/>
    <property type="match status" value="1"/>
</dbReference>
<keyword evidence="1" id="KW-0805">Transcription regulation</keyword>
<dbReference type="PANTHER" id="PTHR30146">
    <property type="entry name" value="LACI-RELATED TRANSCRIPTIONAL REPRESSOR"/>
    <property type="match status" value="1"/>
</dbReference>
<dbReference type="PANTHER" id="PTHR30146:SF109">
    <property type="entry name" value="HTH-TYPE TRANSCRIPTIONAL REGULATOR GALS"/>
    <property type="match status" value="1"/>
</dbReference>